<keyword evidence="1" id="KW-0732">Signal</keyword>
<organism evidence="2 3">
    <name type="scientific">Gynuella sunshinyii YC6258</name>
    <dbReference type="NCBI Taxonomy" id="1445510"/>
    <lineage>
        <taxon>Bacteria</taxon>
        <taxon>Pseudomonadati</taxon>
        <taxon>Pseudomonadota</taxon>
        <taxon>Gammaproteobacteria</taxon>
        <taxon>Oceanospirillales</taxon>
        <taxon>Saccharospirillaceae</taxon>
        <taxon>Gynuella</taxon>
    </lineage>
</organism>
<dbReference type="Proteomes" id="UP000032266">
    <property type="component" value="Chromosome"/>
</dbReference>
<dbReference type="EMBL" id="CP007142">
    <property type="protein sequence ID" value="AJQ97954.1"/>
    <property type="molecule type" value="Genomic_DNA"/>
</dbReference>
<dbReference type="RefSeq" id="WP_044619568.1">
    <property type="nucleotide sequence ID" value="NZ_CP007142.1"/>
</dbReference>
<feature type="signal peptide" evidence="1">
    <location>
        <begin position="1"/>
        <end position="21"/>
    </location>
</feature>
<evidence type="ECO:0008006" key="4">
    <source>
        <dbReference type="Google" id="ProtNLM"/>
    </source>
</evidence>
<protein>
    <recommendedName>
        <fullName evidence="4">Secreted protein</fullName>
    </recommendedName>
</protein>
<dbReference type="KEGG" id="gsn:YC6258_05930"/>
<evidence type="ECO:0000313" key="3">
    <source>
        <dbReference type="Proteomes" id="UP000032266"/>
    </source>
</evidence>
<evidence type="ECO:0000256" key="1">
    <source>
        <dbReference type="SAM" id="SignalP"/>
    </source>
</evidence>
<dbReference type="HOGENOM" id="CLU_972425_0_0_6"/>
<keyword evidence="3" id="KW-1185">Reference proteome</keyword>
<reference evidence="2 3" key="1">
    <citation type="submission" date="2014-01" db="EMBL/GenBank/DDBJ databases">
        <title>Full genme sequencing of cellulolytic bacterium Gynuella sunshinyii YC6258T gen. nov., sp. nov.</title>
        <authorList>
            <person name="Khan H."/>
            <person name="Chung E.J."/>
            <person name="Chung Y.R."/>
        </authorList>
    </citation>
    <scope>NUCLEOTIDE SEQUENCE [LARGE SCALE GENOMIC DNA]</scope>
    <source>
        <strain evidence="2 3">YC6258</strain>
    </source>
</reference>
<dbReference type="STRING" id="1445510.YC6258_05930"/>
<accession>A0A0C5W5S4</accession>
<sequence>MKKQLFMLSVLVLFCSGKTVAQEMINCTSVANVKTRCVVDQQAELGYEITSMIGGREITESTEFSVDYRLDCRNSPIYLSLVSGTGSATLINDGSVHTAVVYGKGTLKVVDTNPSDTYRRYYQQVCSLDVQDVRVLPSQDAIDQWTYDAIDQADDIEKSLTLYELAAEYVHYRDWSVNKTELLLTEVNRKVTYFENRCNRGDATACSAKAHFQVVANSLQARLDSDPSTLPPVGAESDVLLNYYKEDLIAEVAIGREMLERFEEWEIAVNEELDDILLQIPAEIGG</sequence>
<gene>
    <name evidence="2" type="ORF">YC6258_05930</name>
</gene>
<name>A0A0C5W5S4_9GAMM</name>
<proteinExistence type="predicted"/>
<dbReference type="AlphaFoldDB" id="A0A0C5W5S4"/>
<evidence type="ECO:0000313" key="2">
    <source>
        <dbReference type="EMBL" id="AJQ97954.1"/>
    </source>
</evidence>
<feature type="chain" id="PRO_5002184093" description="Secreted protein" evidence="1">
    <location>
        <begin position="22"/>
        <end position="286"/>
    </location>
</feature>